<reference evidence="2 3" key="1">
    <citation type="submission" date="2017-08" db="EMBL/GenBank/DDBJ databases">
        <title>Infants hospitalized years apart are colonized by the same room-sourced microbial strains.</title>
        <authorList>
            <person name="Brooks B."/>
            <person name="Olm M.R."/>
            <person name="Firek B.A."/>
            <person name="Baker R."/>
            <person name="Thomas B.C."/>
            <person name="Morowitz M.J."/>
            <person name="Banfield J.F."/>
        </authorList>
    </citation>
    <scope>NUCLEOTIDE SEQUENCE [LARGE SCALE GENOMIC DNA]</scope>
    <source>
        <strain evidence="2">S2_005_003_R2_42</strain>
    </source>
</reference>
<protein>
    <submittedName>
        <fullName evidence="2">Uncharacterized protein</fullName>
    </submittedName>
</protein>
<dbReference type="EMBL" id="QFPO01000011">
    <property type="protein sequence ID" value="PZQ12823.1"/>
    <property type="molecule type" value="Genomic_DNA"/>
</dbReference>
<proteinExistence type="predicted"/>
<accession>A0A2W5M643</accession>
<evidence type="ECO:0000313" key="3">
    <source>
        <dbReference type="Proteomes" id="UP000249046"/>
    </source>
</evidence>
<comment type="caution">
    <text evidence="2">The sequence shown here is derived from an EMBL/GenBank/DDBJ whole genome shotgun (WGS) entry which is preliminary data.</text>
</comment>
<name>A0A2W5M643_9GAMM</name>
<gene>
    <name evidence="2" type="ORF">DI564_12265</name>
</gene>
<dbReference type="Proteomes" id="UP000249046">
    <property type="component" value="Unassembled WGS sequence"/>
</dbReference>
<evidence type="ECO:0000256" key="1">
    <source>
        <dbReference type="SAM" id="MobiDB-lite"/>
    </source>
</evidence>
<sequence>MSYDIGIGSCIAIDGDTVLVKLDSVMVKRLVPNSPWRKSGTSTLTLDRALCSVQRKPAIGSEVYLDHAALTRTARGKLDLYGDGVLRPVDLSQLLDNLHPQPAPTPSAKGRSMFGRR</sequence>
<dbReference type="AlphaFoldDB" id="A0A2W5M643"/>
<organism evidence="2 3">
    <name type="scientific">Rhodanobacter denitrificans</name>
    <dbReference type="NCBI Taxonomy" id="666685"/>
    <lineage>
        <taxon>Bacteria</taxon>
        <taxon>Pseudomonadati</taxon>
        <taxon>Pseudomonadota</taxon>
        <taxon>Gammaproteobacteria</taxon>
        <taxon>Lysobacterales</taxon>
        <taxon>Rhodanobacteraceae</taxon>
        <taxon>Rhodanobacter</taxon>
    </lineage>
</organism>
<evidence type="ECO:0000313" key="2">
    <source>
        <dbReference type="EMBL" id="PZQ12823.1"/>
    </source>
</evidence>
<feature type="region of interest" description="Disordered" evidence="1">
    <location>
        <begin position="96"/>
        <end position="117"/>
    </location>
</feature>